<dbReference type="InterPro" id="IPR036465">
    <property type="entry name" value="vWFA_dom_sf"/>
</dbReference>
<proteinExistence type="predicted"/>
<dbReference type="EMBL" id="KB864111">
    <property type="protein sequence ID" value="EOD37261.1"/>
    <property type="molecule type" value="Genomic_DNA"/>
</dbReference>
<accession>R1FNR0</accession>
<dbReference type="SMART" id="SM00327">
    <property type="entry name" value="VWA"/>
    <property type="match status" value="1"/>
</dbReference>
<dbReference type="KEGG" id="ehx:EMIHUDRAFT_225698"/>
<dbReference type="SUPFAM" id="SSF53300">
    <property type="entry name" value="vWA-like"/>
    <property type="match status" value="1"/>
</dbReference>
<feature type="non-terminal residue" evidence="2">
    <location>
        <position position="294"/>
    </location>
</feature>
<dbReference type="Gene3D" id="3.40.50.410">
    <property type="entry name" value="von Willebrand factor, type A domain"/>
    <property type="match status" value="1"/>
</dbReference>
<dbReference type="PROSITE" id="PS50234">
    <property type="entry name" value="VWFA"/>
    <property type="match status" value="1"/>
</dbReference>
<reference evidence="2" key="1">
    <citation type="submission" date="2012-07" db="EMBL/GenBank/DDBJ databases">
        <title>Genome variability drives Emilianias global distribution.</title>
        <authorList>
            <consortium name="DOE Joint Genome Institute"/>
            <person name="Read B."/>
            <person name="Kegel J."/>
            <person name="Klute M."/>
            <person name="Kuo A."/>
            <person name="Lefebvre S.C."/>
            <person name="Maumus F."/>
            <person name="Mayer C."/>
            <person name="Miller J."/>
            <person name="Allen A."/>
            <person name="Bidle K."/>
            <person name="Borodovsky M."/>
            <person name="Bowler C."/>
            <person name="Brownlee C."/>
            <person name="Claverie J.-M."/>
            <person name="Cock M."/>
            <person name="De Vargas C."/>
            <person name="Elias M."/>
            <person name="Frickenhaus S."/>
            <person name="Gladyshev V.N."/>
            <person name="Gonzalez K."/>
            <person name="Guda C."/>
            <person name="Hadaegh A."/>
            <person name="Herman E."/>
            <person name="Iglesias-Rodriguez D."/>
            <person name="Jones B."/>
            <person name="Lawson T."/>
            <person name="Leese F."/>
            <person name="Lin Y.-C."/>
            <person name="Lindquist E."/>
            <person name="Lobanov A."/>
            <person name="Lucas S."/>
            <person name="Malik S.-H.B."/>
            <person name="Marsh M.E."/>
            <person name="Mock T."/>
            <person name="Monier A."/>
            <person name="Moreau H."/>
            <person name="Mueller-Roeber B."/>
            <person name="Napier J."/>
            <person name="Ogata H."/>
            <person name="Parker M."/>
            <person name="Probert I."/>
            <person name="Quesneville H."/>
            <person name="Raines C."/>
            <person name="Rensing S."/>
            <person name="Riano-Pachon D.M."/>
            <person name="Richier S."/>
            <person name="Rokitta S."/>
            <person name="Salamov A."/>
            <person name="Sarno A.F."/>
            <person name="Schmutz J."/>
            <person name="Schroeder D."/>
            <person name="Shiraiwa Y."/>
            <person name="Soanes D.M."/>
            <person name="Valentin K."/>
            <person name="Van Der Giezen M."/>
            <person name="Van Der Peer Y."/>
            <person name="Vardi A."/>
            <person name="Verret F."/>
            <person name="Von Dassow P."/>
            <person name="Wheeler G."/>
            <person name="Williams B."/>
            <person name="Wilson W."/>
            <person name="Wolfe G."/>
            <person name="Wurch L.L."/>
            <person name="Young J."/>
            <person name="Dacks J.B."/>
            <person name="Delwiche C.F."/>
            <person name="Dyhrman S."/>
            <person name="Glockner G."/>
            <person name="John U."/>
            <person name="Richards T."/>
            <person name="Worden A.Z."/>
            <person name="Zhang X."/>
            <person name="Grigoriev I.V."/>
        </authorList>
    </citation>
    <scope>NUCLEOTIDE SEQUENCE</scope>
    <source>
        <strain evidence="2">CCMP1516</strain>
    </source>
</reference>
<dbReference type="GeneID" id="17282530"/>
<protein>
    <recommendedName>
        <fullName evidence="1">VWFA domain-containing protein</fullName>
    </recommendedName>
</protein>
<sequence length="294" mass="31432">MSATQSQQAPGGPSNARRKLIIVAAFAASVSASPPSPPSAPACNFVADVVLVLDSSGSIDESSSRPGVAKFATDIINDLAVDENFVHVGIVEFASNTYVCSNLTYDDNTLASAINDTYKANIKPDPGDRAAKTFISNALLLGEQLLTRTGRTEATKIMLLLTDGEQTCSRNYPDTGDSCPADGESYIENCYVDWDFGNSTHTPSGSPLGPYIGDLPRMCGSEAENTNNYQYRKPEAIWQAELIKNRNPELVLFAVGFGAVSHETLGNIATPGYSFKGTDIQAVTAEFQKNSYFS</sequence>
<feature type="domain" description="VWFA" evidence="1">
    <location>
        <begin position="48"/>
        <end position="294"/>
    </location>
</feature>
<gene>
    <name evidence="2" type="ORF">EMIHUDRAFT_225698</name>
</gene>
<dbReference type="InterPro" id="IPR002035">
    <property type="entry name" value="VWF_A"/>
</dbReference>
<dbReference type="PRINTS" id="PR00453">
    <property type="entry name" value="VWFADOMAIN"/>
</dbReference>
<dbReference type="HOGENOM" id="CLU_951864_0_0_1"/>
<dbReference type="AlphaFoldDB" id="R1FNR0"/>
<dbReference type="Pfam" id="PF00092">
    <property type="entry name" value="VWA"/>
    <property type="match status" value="1"/>
</dbReference>
<evidence type="ECO:0000259" key="1">
    <source>
        <dbReference type="PROSITE" id="PS50234"/>
    </source>
</evidence>
<dbReference type="RefSeq" id="XP_005789690.1">
    <property type="nucleotide sequence ID" value="XM_005789633.1"/>
</dbReference>
<name>R1FNR0_EMIHU</name>
<organism evidence="2">
    <name type="scientific">Emiliania huxleyi</name>
    <name type="common">Coccolithophore</name>
    <name type="synonym">Pontosphaera huxleyi</name>
    <dbReference type="NCBI Taxonomy" id="2903"/>
    <lineage>
        <taxon>Eukaryota</taxon>
        <taxon>Haptista</taxon>
        <taxon>Haptophyta</taxon>
        <taxon>Prymnesiophyceae</taxon>
        <taxon>Isochrysidales</taxon>
        <taxon>Noelaerhabdaceae</taxon>
        <taxon>Emiliania</taxon>
    </lineage>
</organism>
<evidence type="ECO:0000313" key="2">
    <source>
        <dbReference type="EMBL" id="EOD37261.1"/>
    </source>
</evidence>